<dbReference type="FunFam" id="3.50.30.50:FF:000001">
    <property type="entry name" value="Kynurenine formamidase"/>
    <property type="match status" value="1"/>
</dbReference>
<evidence type="ECO:0000313" key="12">
    <source>
        <dbReference type="Proteomes" id="UP000265725"/>
    </source>
</evidence>
<gene>
    <name evidence="11" type="primary">kynB</name>
    <name evidence="11" type="ORF">D3873_10035</name>
</gene>
<dbReference type="SUPFAM" id="SSF102198">
    <property type="entry name" value="Putative cyclase"/>
    <property type="match status" value="1"/>
</dbReference>
<evidence type="ECO:0000256" key="4">
    <source>
        <dbReference type="ARBA" id="ARBA00022723"/>
    </source>
</evidence>
<keyword evidence="6" id="KW-0862">Zinc</keyword>
<dbReference type="InterPro" id="IPR017484">
    <property type="entry name" value="Kynurenine_formamidase_bac"/>
</dbReference>
<reference evidence="12" key="1">
    <citation type="submission" date="2018-09" db="EMBL/GenBank/DDBJ databases">
        <authorList>
            <person name="Zhu H."/>
        </authorList>
    </citation>
    <scope>NUCLEOTIDE SEQUENCE [LARGE SCALE GENOMIC DNA]</scope>
    <source>
        <strain evidence="12">K2R23-3</strain>
    </source>
</reference>
<comment type="subunit">
    <text evidence="3">Homodimer.</text>
</comment>
<evidence type="ECO:0000256" key="2">
    <source>
        <dbReference type="ARBA" id="ARBA00002204"/>
    </source>
</evidence>
<evidence type="ECO:0000313" key="11">
    <source>
        <dbReference type="EMBL" id="AYC30192.1"/>
    </source>
</evidence>
<dbReference type="GO" id="GO:0046872">
    <property type="term" value="F:metal ion binding"/>
    <property type="evidence" value="ECO:0007669"/>
    <property type="project" value="UniProtKB-KW"/>
</dbReference>
<dbReference type="RefSeq" id="WP_119883909.1">
    <property type="nucleotide sequence ID" value="NZ_CP032418.1"/>
</dbReference>
<evidence type="ECO:0000256" key="5">
    <source>
        <dbReference type="ARBA" id="ARBA00022801"/>
    </source>
</evidence>
<dbReference type="PANTHER" id="PTHR31118">
    <property type="entry name" value="CYCLASE-LIKE PROTEIN 2"/>
    <property type="match status" value="1"/>
</dbReference>
<dbReference type="OrthoDB" id="9796085at2"/>
<dbReference type="PANTHER" id="PTHR31118:SF32">
    <property type="entry name" value="KYNURENINE FORMAMIDASE"/>
    <property type="match status" value="1"/>
</dbReference>
<organism evidence="11 12">
    <name type="scientific">Paenisporosarcina cavernae</name>
    <dbReference type="NCBI Taxonomy" id="2320858"/>
    <lineage>
        <taxon>Bacteria</taxon>
        <taxon>Bacillati</taxon>
        <taxon>Bacillota</taxon>
        <taxon>Bacilli</taxon>
        <taxon>Bacillales</taxon>
        <taxon>Caryophanaceae</taxon>
        <taxon>Paenisporosarcina</taxon>
    </lineage>
</organism>
<evidence type="ECO:0000256" key="6">
    <source>
        <dbReference type="ARBA" id="ARBA00022833"/>
    </source>
</evidence>
<dbReference type="Gene3D" id="3.50.30.50">
    <property type="entry name" value="Putative cyclase"/>
    <property type="match status" value="1"/>
</dbReference>
<dbReference type="Pfam" id="PF04199">
    <property type="entry name" value="Cyclase"/>
    <property type="match status" value="1"/>
</dbReference>
<dbReference type="GO" id="GO:0004061">
    <property type="term" value="F:arylformamidase activity"/>
    <property type="evidence" value="ECO:0007669"/>
    <property type="project" value="UniProtKB-UniRule"/>
</dbReference>
<dbReference type="NCBIfam" id="TIGR03035">
    <property type="entry name" value="trp_arylform"/>
    <property type="match status" value="1"/>
</dbReference>
<dbReference type="EC" id="3.5.1.9" evidence="10"/>
<evidence type="ECO:0000256" key="1">
    <source>
        <dbReference type="ARBA" id="ARBA00001947"/>
    </source>
</evidence>
<evidence type="ECO:0000256" key="3">
    <source>
        <dbReference type="ARBA" id="ARBA00011738"/>
    </source>
</evidence>
<dbReference type="KEGG" id="paek:D3873_10035"/>
<comment type="cofactor">
    <cofactor evidence="1">
        <name>Zn(2+)</name>
        <dbReference type="ChEBI" id="CHEBI:29105"/>
    </cofactor>
</comment>
<keyword evidence="12" id="KW-1185">Reference proteome</keyword>
<evidence type="ECO:0000256" key="9">
    <source>
        <dbReference type="ARBA" id="ARBA00060547"/>
    </source>
</evidence>
<dbReference type="InterPro" id="IPR037175">
    <property type="entry name" value="KFase_sf"/>
</dbReference>
<protein>
    <recommendedName>
        <fullName evidence="10">Arylformamidase</fullName>
        <ecNumber evidence="10">3.5.1.9</ecNumber>
    </recommendedName>
</protein>
<evidence type="ECO:0000256" key="10">
    <source>
        <dbReference type="NCBIfam" id="TIGR03035"/>
    </source>
</evidence>
<comment type="catalytic activity">
    <reaction evidence="8">
        <text>N-formyl-L-kynurenine + H2O = L-kynurenine + formate + H(+)</text>
        <dbReference type="Rhea" id="RHEA:13009"/>
        <dbReference type="ChEBI" id="CHEBI:15377"/>
        <dbReference type="ChEBI" id="CHEBI:15378"/>
        <dbReference type="ChEBI" id="CHEBI:15740"/>
        <dbReference type="ChEBI" id="CHEBI:57959"/>
        <dbReference type="ChEBI" id="CHEBI:58629"/>
        <dbReference type="EC" id="3.5.1.9"/>
    </reaction>
</comment>
<comment type="pathway">
    <text evidence="9">Amino-acid degradation; L-tryptophan degradation via kynurenine pathway; L-kynurenine from L-tryptophan: step 2/2.</text>
</comment>
<name>A0A385YXM5_9BACL</name>
<proteinExistence type="predicted"/>
<keyword evidence="7" id="KW-0823">Tryptophan catabolism</keyword>
<dbReference type="InterPro" id="IPR007325">
    <property type="entry name" value="KFase/CYL"/>
</dbReference>
<dbReference type="AlphaFoldDB" id="A0A385YXM5"/>
<comment type="function">
    <text evidence="2">Catalyzes the hydrolysis of N-formyl-L-kynurenine to L-kynurenine, the second step in the kynurenine pathway of tryptophan degradation.</text>
</comment>
<accession>A0A385YXM5</accession>
<evidence type="ECO:0000256" key="8">
    <source>
        <dbReference type="ARBA" id="ARBA00048496"/>
    </source>
</evidence>
<dbReference type="EMBL" id="CP032418">
    <property type="protein sequence ID" value="AYC30192.1"/>
    <property type="molecule type" value="Genomic_DNA"/>
</dbReference>
<dbReference type="GO" id="GO:0019441">
    <property type="term" value="P:L-tryptophan catabolic process to kynurenine"/>
    <property type="evidence" value="ECO:0007669"/>
    <property type="project" value="UniProtKB-UniRule"/>
</dbReference>
<dbReference type="Proteomes" id="UP000265725">
    <property type="component" value="Chromosome"/>
</dbReference>
<sequence>MKIYDISMTLNTETAEWEGDTPFQFELAWTKEQSGSVNVGKITTSTHIGTHIDAPFHFQEDGLKVEQLPLENYVTNAVIVDVRGKTLITESDLPTTLEANVKAVLFHTDAWKDRTVFPKEIPVFHENVVDWMTKHLVTLFGVDLPSVDPITSKDLPFHHRLAKAGKYILEGIVLGDLTDGVYELIALPLKIEGADGSPVRAILIER</sequence>
<dbReference type="GO" id="GO:0004328">
    <property type="term" value="F:formamidase activity"/>
    <property type="evidence" value="ECO:0007669"/>
    <property type="project" value="InterPro"/>
</dbReference>
<evidence type="ECO:0000256" key="7">
    <source>
        <dbReference type="ARBA" id="ARBA00023079"/>
    </source>
</evidence>
<keyword evidence="4" id="KW-0479">Metal-binding</keyword>
<keyword evidence="5 11" id="KW-0378">Hydrolase</keyword>